<accession>A0A175VPC7</accession>
<keyword evidence="2" id="KW-1185">Reference proteome</keyword>
<dbReference type="VEuPathDB" id="FungiDB:MMYC01_210343"/>
<evidence type="ECO:0000313" key="1">
    <source>
        <dbReference type="EMBL" id="KXX73031.1"/>
    </source>
</evidence>
<dbReference type="Proteomes" id="UP000078237">
    <property type="component" value="Unassembled WGS sequence"/>
</dbReference>
<dbReference type="AlphaFoldDB" id="A0A175VPC7"/>
<dbReference type="STRING" id="100816.A0A175VPC7"/>
<gene>
    <name evidence="1" type="ORF">MMYC01_210343</name>
</gene>
<organism evidence="1 2">
    <name type="scientific">Madurella mycetomatis</name>
    <dbReference type="NCBI Taxonomy" id="100816"/>
    <lineage>
        <taxon>Eukaryota</taxon>
        <taxon>Fungi</taxon>
        <taxon>Dikarya</taxon>
        <taxon>Ascomycota</taxon>
        <taxon>Pezizomycotina</taxon>
        <taxon>Sordariomycetes</taxon>
        <taxon>Sordariomycetidae</taxon>
        <taxon>Sordariales</taxon>
        <taxon>Sordariales incertae sedis</taxon>
        <taxon>Madurella</taxon>
    </lineage>
</organism>
<comment type="caution">
    <text evidence="1">The sequence shown here is derived from an EMBL/GenBank/DDBJ whole genome shotgun (WGS) entry which is preliminary data.</text>
</comment>
<proteinExistence type="predicted"/>
<sequence length="232" mass="26262">MFNSNYTAAANAIVKYTTPKVVYIQNPTDGVIKILKRYPISKIGEFYESGYFVTTLTKAFTALTVALALIAGAGMALANAIDAVNPISLAIPSIGAEFDLPILEETLDLPDKLYMPEKHSILGLKMIEDLPEILTKDGAYIYTSDLQLAKRFTQINKGLIKVLKEDLMQVLLVEGWQHQMYKARMYPLSYRDYEVLDQIFGMLYDQGKLKWAIKPTPFVYPVFVVWRTFRGK</sequence>
<name>A0A175VPC7_9PEZI</name>
<reference evidence="1 2" key="1">
    <citation type="journal article" date="2016" name="Genome Announc.">
        <title>Genome Sequence of Madurella mycetomatis mm55, Isolated from a Human Mycetoma Case in Sudan.</title>
        <authorList>
            <person name="Smit S."/>
            <person name="Derks M.F."/>
            <person name="Bervoets S."/>
            <person name="Fahal A."/>
            <person name="van Leeuwen W."/>
            <person name="van Belkum A."/>
            <person name="van de Sande W.W."/>
        </authorList>
    </citation>
    <scope>NUCLEOTIDE SEQUENCE [LARGE SCALE GENOMIC DNA]</scope>
    <source>
        <strain evidence="2">mm55</strain>
    </source>
</reference>
<protein>
    <submittedName>
        <fullName evidence="1">Uncharacterized protein</fullName>
    </submittedName>
</protein>
<dbReference type="EMBL" id="LCTW02000565">
    <property type="protein sequence ID" value="KXX73031.1"/>
    <property type="molecule type" value="Genomic_DNA"/>
</dbReference>
<dbReference type="OrthoDB" id="4358334at2759"/>
<evidence type="ECO:0000313" key="2">
    <source>
        <dbReference type="Proteomes" id="UP000078237"/>
    </source>
</evidence>